<evidence type="ECO:0000313" key="1">
    <source>
        <dbReference type="EMBL" id="TRY99805.1"/>
    </source>
</evidence>
<sequence length="69" mass="7752">MLHHRSIFYFLRVCTLVLKLLSPALYIKPYQPSALYALPPSFQSSGGTSCVSCQVLEFAWQAIFIISAK</sequence>
<dbReference type="AlphaFoldDB" id="A0A553RCA7"/>
<name>A0A553RCA7_9TELE</name>
<accession>A0A553RCA7</accession>
<comment type="caution">
    <text evidence="1">The sequence shown here is derived from an EMBL/GenBank/DDBJ whole genome shotgun (WGS) entry which is preliminary data.</text>
</comment>
<organism evidence="1 2">
    <name type="scientific">Danionella cerebrum</name>
    <dbReference type="NCBI Taxonomy" id="2873325"/>
    <lineage>
        <taxon>Eukaryota</taxon>
        <taxon>Metazoa</taxon>
        <taxon>Chordata</taxon>
        <taxon>Craniata</taxon>
        <taxon>Vertebrata</taxon>
        <taxon>Euteleostomi</taxon>
        <taxon>Actinopterygii</taxon>
        <taxon>Neopterygii</taxon>
        <taxon>Teleostei</taxon>
        <taxon>Ostariophysi</taxon>
        <taxon>Cypriniformes</taxon>
        <taxon>Danionidae</taxon>
        <taxon>Danioninae</taxon>
        <taxon>Danionella</taxon>
    </lineage>
</organism>
<evidence type="ECO:0000313" key="2">
    <source>
        <dbReference type="Proteomes" id="UP000316079"/>
    </source>
</evidence>
<gene>
    <name evidence="1" type="ORF">DNTS_014875</name>
</gene>
<keyword evidence="2" id="KW-1185">Reference proteome</keyword>
<proteinExistence type="predicted"/>
<protein>
    <submittedName>
        <fullName evidence="1">Uncharacterized protein</fullName>
    </submittedName>
</protein>
<dbReference type="OrthoDB" id="10268090at2759"/>
<dbReference type="EMBL" id="SRMA01025040">
    <property type="protein sequence ID" value="TRY99805.1"/>
    <property type="molecule type" value="Genomic_DNA"/>
</dbReference>
<reference evidence="1 2" key="1">
    <citation type="journal article" date="2019" name="Sci. Data">
        <title>Hybrid genome assembly and annotation of Danionella translucida.</title>
        <authorList>
            <person name="Kadobianskyi M."/>
            <person name="Schulze L."/>
            <person name="Schuelke M."/>
            <person name="Judkewitz B."/>
        </authorList>
    </citation>
    <scope>NUCLEOTIDE SEQUENCE [LARGE SCALE GENOMIC DNA]</scope>
    <source>
        <strain evidence="1 2">Bolton</strain>
    </source>
</reference>
<dbReference type="Proteomes" id="UP000316079">
    <property type="component" value="Unassembled WGS sequence"/>
</dbReference>